<dbReference type="Proteomes" id="UP000829685">
    <property type="component" value="Unassembled WGS sequence"/>
</dbReference>
<keyword evidence="3" id="KW-1185">Reference proteome</keyword>
<comment type="caution">
    <text evidence="2">The sequence shown here is derived from an EMBL/GenBank/DDBJ whole genome shotgun (WGS) entry which is preliminary data.</text>
</comment>
<evidence type="ECO:0000313" key="3">
    <source>
        <dbReference type="Proteomes" id="UP000829685"/>
    </source>
</evidence>
<feature type="region of interest" description="Disordered" evidence="1">
    <location>
        <begin position="22"/>
        <end position="131"/>
    </location>
</feature>
<sequence length="131" mass="14653">MGGLEAIRRAIAKVILKVTNATKSRRQLNSYSKPRSSKARRRKAKASSKRRNKNAGPVFVRKKGSNKVWVENRNKSGKRTRNHSANHHGRKPKSRNRERAYAADPTTRQVSARPVGTSGYTGYGSSVYSTD</sequence>
<dbReference type="EMBL" id="JAFIMR010000004">
    <property type="protein sequence ID" value="KAI1879531.1"/>
    <property type="molecule type" value="Genomic_DNA"/>
</dbReference>
<proteinExistence type="predicted"/>
<reference evidence="2" key="1">
    <citation type="submission" date="2021-03" db="EMBL/GenBank/DDBJ databases">
        <title>Revisited historic fungal species revealed as producer of novel bioactive compounds through whole genome sequencing and comparative genomics.</title>
        <authorList>
            <person name="Vignolle G.A."/>
            <person name="Hochenegger N."/>
            <person name="Mach R.L."/>
            <person name="Mach-Aigner A.R."/>
            <person name="Javad Rahimi M."/>
            <person name="Salim K.A."/>
            <person name="Chan C.M."/>
            <person name="Lim L.B.L."/>
            <person name="Cai F."/>
            <person name="Druzhinina I.S."/>
            <person name="U'Ren J.M."/>
            <person name="Derntl C."/>
        </authorList>
    </citation>
    <scope>NUCLEOTIDE SEQUENCE</scope>
    <source>
        <strain evidence="2">TUCIM 5799</strain>
    </source>
</reference>
<evidence type="ECO:0000313" key="2">
    <source>
        <dbReference type="EMBL" id="KAI1879531.1"/>
    </source>
</evidence>
<evidence type="ECO:0000256" key="1">
    <source>
        <dbReference type="SAM" id="MobiDB-lite"/>
    </source>
</evidence>
<feature type="compositionally biased region" description="Basic residues" evidence="1">
    <location>
        <begin position="75"/>
        <end position="94"/>
    </location>
</feature>
<gene>
    <name evidence="2" type="ORF">JX265_002485</name>
</gene>
<feature type="compositionally biased region" description="Low complexity" evidence="1">
    <location>
        <begin position="115"/>
        <end position="131"/>
    </location>
</feature>
<protein>
    <submittedName>
        <fullName evidence="2">Uncharacterized protein</fullName>
    </submittedName>
</protein>
<organism evidence="2 3">
    <name type="scientific">Neoarthrinium moseri</name>
    <dbReference type="NCBI Taxonomy" id="1658444"/>
    <lineage>
        <taxon>Eukaryota</taxon>
        <taxon>Fungi</taxon>
        <taxon>Dikarya</taxon>
        <taxon>Ascomycota</taxon>
        <taxon>Pezizomycotina</taxon>
        <taxon>Sordariomycetes</taxon>
        <taxon>Xylariomycetidae</taxon>
        <taxon>Amphisphaeriales</taxon>
        <taxon>Apiosporaceae</taxon>
        <taxon>Neoarthrinium</taxon>
    </lineage>
</organism>
<accession>A0A9P9WV53</accession>
<dbReference type="AlphaFoldDB" id="A0A9P9WV53"/>
<feature type="compositionally biased region" description="Basic residues" evidence="1">
    <location>
        <begin position="35"/>
        <end position="53"/>
    </location>
</feature>
<name>A0A9P9WV53_9PEZI</name>